<dbReference type="AlphaFoldDB" id="A0AAD6Z1F5"/>
<comment type="caution">
    <text evidence="1">The sequence shown here is derived from an EMBL/GenBank/DDBJ whole genome shotgun (WGS) entry which is preliminary data.</text>
</comment>
<evidence type="ECO:0000313" key="2">
    <source>
        <dbReference type="Proteomes" id="UP001218218"/>
    </source>
</evidence>
<keyword evidence="2" id="KW-1185">Reference proteome</keyword>
<dbReference type="EMBL" id="JARIHO010000105">
    <property type="protein sequence ID" value="KAJ7303542.1"/>
    <property type="molecule type" value="Genomic_DNA"/>
</dbReference>
<gene>
    <name evidence="1" type="ORF">DFH08DRAFT_722112</name>
</gene>
<protein>
    <submittedName>
        <fullName evidence="1">Uncharacterized protein</fullName>
    </submittedName>
</protein>
<evidence type="ECO:0000313" key="1">
    <source>
        <dbReference type="EMBL" id="KAJ7303542.1"/>
    </source>
</evidence>
<organism evidence="1 2">
    <name type="scientific">Mycena albidolilacea</name>
    <dbReference type="NCBI Taxonomy" id="1033008"/>
    <lineage>
        <taxon>Eukaryota</taxon>
        <taxon>Fungi</taxon>
        <taxon>Dikarya</taxon>
        <taxon>Basidiomycota</taxon>
        <taxon>Agaricomycotina</taxon>
        <taxon>Agaricomycetes</taxon>
        <taxon>Agaricomycetidae</taxon>
        <taxon>Agaricales</taxon>
        <taxon>Marasmiineae</taxon>
        <taxon>Mycenaceae</taxon>
        <taxon>Mycena</taxon>
    </lineage>
</organism>
<reference evidence="1" key="1">
    <citation type="submission" date="2023-03" db="EMBL/GenBank/DDBJ databases">
        <title>Massive genome expansion in bonnet fungi (Mycena s.s.) driven by repeated elements and novel gene families across ecological guilds.</title>
        <authorList>
            <consortium name="Lawrence Berkeley National Laboratory"/>
            <person name="Harder C.B."/>
            <person name="Miyauchi S."/>
            <person name="Viragh M."/>
            <person name="Kuo A."/>
            <person name="Thoen E."/>
            <person name="Andreopoulos B."/>
            <person name="Lu D."/>
            <person name="Skrede I."/>
            <person name="Drula E."/>
            <person name="Henrissat B."/>
            <person name="Morin E."/>
            <person name="Kohler A."/>
            <person name="Barry K."/>
            <person name="LaButti K."/>
            <person name="Morin E."/>
            <person name="Salamov A."/>
            <person name="Lipzen A."/>
            <person name="Mereny Z."/>
            <person name="Hegedus B."/>
            <person name="Baldrian P."/>
            <person name="Stursova M."/>
            <person name="Weitz H."/>
            <person name="Taylor A."/>
            <person name="Grigoriev I.V."/>
            <person name="Nagy L.G."/>
            <person name="Martin F."/>
            <person name="Kauserud H."/>
        </authorList>
    </citation>
    <scope>NUCLEOTIDE SEQUENCE</scope>
    <source>
        <strain evidence="1">CBHHK002</strain>
    </source>
</reference>
<name>A0AAD6Z1F5_9AGAR</name>
<feature type="non-terminal residue" evidence="1">
    <location>
        <position position="1"/>
    </location>
</feature>
<sequence>IFSKLLAFGLEAWRPDLMSPVDSLYNETHQIVYFTSFRAIAAFGGYYSLAPSMSGIKNNQLIFDIYRSFAFSYMKHKAKIEMRSPGKLLEDKDDNNIYVVNAKTIRSLSATTFIHKLEDRRTKTDRCVKGKKKSNIHERTRVRIDNPEESDLSFQMPKKAPVDYFAPTEFNDFPVQMRFKYGQYGVALPLLEHHDKSDWKTMDKETFMSNYGNDVLKQYNIPTPEEMAQKSNDGWDSEEEPIAVPQDIGEDDGMDQTVFINGWGIF</sequence>
<dbReference type="Proteomes" id="UP001218218">
    <property type="component" value="Unassembled WGS sequence"/>
</dbReference>
<proteinExistence type="predicted"/>
<accession>A0AAD6Z1F5</accession>